<accession>A0A3P7F8U0</accession>
<gene>
    <name evidence="1" type="ORF">TCNE_LOCUS3179</name>
</gene>
<dbReference type="EMBL" id="UYWY01003836">
    <property type="protein sequence ID" value="VDM28896.1"/>
    <property type="molecule type" value="Genomic_DNA"/>
</dbReference>
<name>A0A3P7F8U0_TOXCA</name>
<protein>
    <submittedName>
        <fullName evidence="1">Uncharacterized protein</fullName>
    </submittedName>
</protein>
<sequence length="140" mass="15605">MPEYMVDKSSQITPSSMTGVRINISGKSSDWKEFFIAPPNGIRPKVALSLIQEGSIASGTLIIKSKVGVEKVKWGRLQQRFDSLILSLYDAELDTKPVASFDITNHTFSSNLAESGRTFELRTKRDTINFRILHSANAEK</sequence>
<dbReference type="AlphaFoldDB" id="A0A3P7F8U0"/>
<evidence type="ECO:0000313" key="1">
    <source>
        <dbReference type="EMBL" id="VDM28896.1"/>
    </source>
</evidence>
<proteinExistence type="predicted"/>
<reference evidence="1" key="1">
    <citation type="submission" date="2018-11" db="EMBL/GenBank/DDBJ databases">
        <authorList>
            <consortium name="Pathogen Informatics"/>
        </authorList>
    </citation>
    <scope>NUCLEOTIDE SEQUENCE [LARGE SCALE GENOMIC DNA]</scope>
</reference>
<organism evidence="1">
    <name type="scientific">Toxocara canis</name>
    <name type="common">Canine roundworm</name>
    <dbReference type="NCBI Taxonomy" id="6265"/>
    <lineage>
        <taxon>Eukaryota</taxon>
        <taxon>Metazoa</taxon>
        <taxon>Ecdysozoa</taxon>
        <taxon>Nematoda</taxon>
        <taxon>Chromadorea</taxon>
        <taxon>Rhabditida</taxon>
        <taxon>Spirurina</taxon>
        <taxon>Ascaridomorpha</taxon>
        <taxon>Ascaridoidea</taxon>
        <taxon>Toxocaridae</taxon>
        <taxon>Toxocara</taxon>
    </lineage>
</organism>